<dbReference type="PANTHER" id="PTHR42784">
    <property type="entry name" value="PYRANOSE 2-OXIDASE"/>
    <property type="match status" value="1"/>
</dbReference>
<name>A0A916X8Y7_9SPHI</name>
<evidence type="ECO:0000256" key="5">
    <source>
        <dbReference type="ARBA" id="ARBA00023002"/>
    </source>
</evidence>
<dbReference type="AlphaFoldDB" id="A0A916X8Y7"/>
<dbReference type="Pfam" id="PF05199">
    <property type="entry name" value="GMC_oxred_C"/>
    <property type="match status" value="1"/>
</dbReference>
<reference evidence="8" key="2">
    <citation type="submission" date="2020-09" db="EMBL/GenBank/DDBJ databases">
        <authorList>
            <person name="Sun Q."/>
            <person name="Zhou Y."/>
        </authorList>
    </citation>
    <scope>NUCLEOTIDE SEQUENCE</scope>
    <source>
        <strain evidence="8">CGMCC 1.15343</strain>
    </source>
</reference>
<dbReference type="SUPFAM" id="SSF54373">
    <property type="entry name" value="FAD-linked reductases, C-terminal domain"/>
    <property type="match status" value="1"/>
</dbReference>
<proteinExistence type="inferred from homology"/>
<evidence type="ECO:0000313" key="8">
    <source>
        <dbReference type="EMBL" id="GGC53151.1"/>
    </source>
</evidence>
<evidence type="ECO:0000256" key="3">
    <source>
        <dbReference type="ARBA" id="ARBA00022630"/>
    </source>
</evidence>
<dbReference type="Pfam" id="PF00732">
    <property type="entry name" value="GMC_oxred_N"/>
    <property type="match status" value="1"/>
</dbReference>
<organism evidence="8 9">
    <name type="scientific">Pedobacter quisquiliarum</name>
    <dbReference type="NCBI Taxonomy" id="1834438"/>
    <lineage>
        <taxon>Bacteria</taxon>
        <taxon>Pseudomonadati</taxon>
        <taxon>Bacteroidota</taxon>
        <taxon>Sphingobacteriia</taxon>
        <taxon>Sphingobacteriales</taxon>
        <taxon>Sphingobacteriaceae</taxon>
        <taxon>Pedobacter</taxon>
    </lineage>
</organism>
<gene>
    <name evidence="8" type="ORF">GCM10011387_03330</name>
</gene>
<evidence type="ECO:0000259" key="7">
    <source>
        <dbReference type="Pfam" id="PF05199"/>
    </source>
</evidence>
<keyword evidence="3" id="KW-0285">Flavoprotein</keyword>
<keyword evidence="5" id="KW-0560">Oxidoreductase</keyword>
<evidence type="ECO:0000256" key="2">
    <source>
        <dbReference type="ARBA" id="ARBA00010790"/>
    </source>
</evidence>
<comment type="caution">
    <text evidence="8">The sequence shown here is derived from an EMBL/GenBank/DDBJ whole genome shotgun (WGS) entry which is preliminary data.</text>
</comment>
<dbReference type="InterPro" id="IPR000172">
    <property type="entry name" value="GMC_OxRdtase_N"/>
</dbReference>
<dbReference type="GO" id="GO:0016614">
    <property type="term" value="F:oxidoreductase activity, acting on CH-OH group of donors"/>
    <property type="evidence" value="ECO:0007669"/>
    <property type="project" value="InterPro"/>
</dbReference>
<evidence type="ECO:0000256" key="1">
    <source>
        <dbReference type="ARBA" id="ARBA00001974"/>
    </source>
</evidence>
<accession>A0A916X8Y7</accession>
<feature type="domain" description="Glucose-methanol-choline oxidoreductase N-terminal" evidence="6">
    <location>
        <begin position="50"/>
        <end position="345"/>
    </location>
</feature>
<sequence length="599" mass="65628">MNIILKLQAETIINLNTECEMKDFQIKKSDTEYDAIVIGSGAGGGMAAYVLAHAGQKVLMLEAGDHFDPRTDAQQLKWPWESPRRGASTTRPFGDFDASYGGWVLDGEPYTQKDNSEFAWFRSRMLGGRTNHWGRISLRMGPEDFKPKDGLTDSWPITYDDLKPFYDKVDRLIGVYGTVEGIENEPDGIFLPPPKPRLHELFIRKGAKKAGVTVIPGRGSVLTEALPGNKERGSCFFCGQCGRACKVYADFSASSCLVIPAVKTGNLTVITNAMVREVLTDKAGLATGVSYVNTRDLQEHQVRGKVVILGASACESARLLMNSKSAAHPDGIANSSGVVGKYLHDSTGASLSGFLPQLMDRKRYNEDGVGSVHIYSPWWLNNKNLDFPRGYHIEYGGGMHMPSYGFGGGMQGMNGLVPGRDGQMKEAGGYGASLKDDYRRFYGTGVGMAGRGTAIARESNYCEIDPKTVDKFGIPVLRFHYKWAPEEVKQAKHMQETFKEIMHGMGAVITSKLPGADTNYGLEAPGKIIHEVGTVRMGDDPKTSALNKYCQAHDCKNLFVVDAAPFVQQGDKNATWTILALSMRTAEYILAQKKKLNVG</sequence>
<protein>
    <submittedName>
        <fullName evidence="8">GMC family oxidoreductase</fullName>
    </submittedName>
</protein>
<dbReference type="Proteomes" id="UP000651668">
    <property type="component" value="Unassembled WGS sequence"/>
</dbReference>
<dbReference type="Gene3D" id="3.50.50.60">
    <property type="entry name" value="FAD/NAD(P)-binding domain"/>
    <property type="match status" value="2"/>
</dbReference>
<dbReference type="EMBL" id="BMIL01000001">
    <property type="protein sequence ID" value="GGC53151.1"/>
    <property type="molecule type" value="Genomic_DNA"/>
</dbReference>
<dbReference type="PANTHER" id="PTHR42784:SF1">
    <property type="entry name" value="PYRANOSE 2-OXIDASE"/>
    <property type="match status" value="1"/>
</dbReference>
<comment type="cofactor">
    <cofactor evidence="1">
        <name>FAD</name>
        <dbReference type="ChEBI" id="CHEBI:57692"/>
    </cofactor>
</comment>
<keyword evidence="9" id="KW-1185">Reference proteome</keyword>
<evidence type="ECO:0000313" key="9">
    <source>
        <dbReference type="Proteomes" id="UP000651668"/>
    </source>
</evidence>
<keyword evidence="4" id="KW-0274">FAD</keyword>
<dbReference type="SUPFAM" id="SSF51905">
    <property type="entry name" value="FAD/NAD(P)-binding domain"/>
    <property type="match status" value="1"/>
</dbReference>
<dbReference type="GO" id="GO:0050660">
    <property type="term" value="F:flavin adenine dinucleotide binding"/>
    <property type="evidence" value="ECO:0007669"/>
    <property type="project" value="InterPro"/>
</dbReference>
<comment type="similarity">
    <text evidence="2">Belongs to the GMC oxidoreductase family.</text>
</comment>
<reference evidence="8" key="1">
    <citation type="journal article" date="2014" name="Int. J. Syst. Evol. Microbiol.">
        <title>Complete genome sequence of Corynebacterium casei LMG S-19264T (=DSM 44701T), isolated from a smear-ripened cheese.</title>
        <authorList>
            <consortium name="US DOE Joint Genome Institute (JGI-PGF)"/>
            <person name="Walter F."/>
            <person name="Albersmeier A."/>
            <person name="Kalinowski J."/>
            <person name="Ruckert C."/>
        </authorList>
    </citation>
    <scope>NUCLEOTIDE SEQUENCE</scope>
    <source>
        <strain evidence="8">CGMCC 1.15343</strain>
    </source>
</reference>
<feature type="domain" description="Glucose-methanol-choline oxidoreductase C-terminal" evidence="7">
    <location>
        <begin position="464"/>
        <end position="581"/>
    </location>
</feature>
<dbReference type="InterPro" id="IPR036188">
    <property type="entry name" value="FAD/NAD-bd_sf"/>
</dbReference>
<evidence type="ECO:0000259" key="6">
    <source>
        <dbReference type="Pfam" id="PF00732"/>
    </source>
</evidence>
<dbReference type="InterPro" id="IPR051473">
    <property type="entry name" value="P2Ox-like"/>
</dbReference>
<evidence type="ECO:0000256" key="4">
    <source>
        <dbReference type="ARBA" id="ARBA00022827"/>
    </source>
</evidence>
<dbReference type="InterPro" id="IPR007867">
    <property type="entry name" value="GMC_OxRtase_C"/>
</dbReference>